<comment type="subcellular location">
    <subcellularLocation>
        <location evidence="2">Cytoplasm</location>
    </subcellularLocation>
    <subcellularLocation>
        <location evidence="1">Nucleus</location>
    </subcellularLocation>
</comment>
<dbReference type="Pfam" id="PF11923">
    <property type="entry name" value="NFACT-C"/>
    <property type="match status" value="1"/>
</dbReference>
<evidence type="ECO:0000313" key="12">
    <source>
        <dbReference type="WBParaSite" id="PSAMB.scaffold394size53456.g5678.t1"/>
    </source>
</evidence>
<feature type="domain" description="NFACT RNA-binding" evidence="9">
    <location>
        <begin position="618"/>
        <end position="731"/>
    </location>
</feature>
<evidence type="ECO:0000256" key="8">
    <source>
        <dbReference type="SAM" id="MobiDB-lite"/>
    </source>
</evidence>
<dbReference type="PANTHER" id="PTHR15239:SF6">
    <property type="entry name" value="RIBOSOME QUALITY CONTROL COMPLEX SUBUNIT NEMF"/>
    <property type="match status" value="1"/>
</dbReference>
<organism evidence="11 12">
    <name type="scientific">Plectus sambesii</name>
    <dbReference type="NCBI Taxonomy" id="2011161"/>
    <lineage>
        <taxon>Eukaryota</taxon>
        <taxon>Metazoa</taxon>
        <taxon>Ecdysozoa</taxon>
        <taxon>Nematoda</taxon>
        <taxon>Chromadorea</taxon>
        <taxon>Plectida</taxon>
        <taxon>Plectina</taxon>
        <taxon>Plectoidea</taxon>
        <taxon>Plectidae</taxon>
        <taxon>Plectus</taxon>
    </lineage>
</organism>
<dbReference type="GO" id="GO:0072344">
    <property type="term" value="P:rescue of stalled ribosome"/>
    <property type="evidence" value="ECO:0007669"/>
    <property type="project" value="TreeGrafter"/>
</dbReference>
<keyword evidence="6" id="KW-0539">Nucleus</keyword>
<dbReference type="GO" id="GO:0005634">
    <property type="term" value="C:nucleus"/>
    <property type="evidence" value="ECO:0007669"/>
    <property type="project" value="UniProtKB-SubCell"/>
</dbReference>
<accession>A0A914WEK2</accession>
<feature type="compositionally biased region" description="Basic residues" evidence="8">
    <location>
        <begin position="871"/>
        <end position="882"/>
    </location>
</feature>
<evidence type="ECO:0000256" key="2">
    <source>
        <dbReference type="ARBA" id="ARBA00004496"/>
    </source>
</evidence>
<dbReference type="GO" id="GO:1990112">
    <property type="term" value="C:RQC complex"/>
    <property type="evidence" value="ECO:0007669"/>
    <property type="project" value="TreeGrafter"/>
</dbReference>
<dbReference type="InterPro" id="IPR008532">
    <property type="entry name" value="NFACT_RNA-bd"/>
</dbReference>
<feature type="compositionally biased region" description="Acidic residues" evidence="8">
    <location>
        <begin position="1002"/>
        <end position="1012"/>
    </location>
</feature>
<dbReference type="GO" id="GO:1990116">
    <property type="term" value="P:ribosome-associated ubiquitin-dependent protein catabolic process"/>
    <property type="evidence" value="ECO:0007669"/>
    <property type="project" value="TreeGrafter"/>
</dbReference>
<evidence type="ECO:0000256" key="3">
    <source>
        <dbReference type="ARBA" id="ARBA00008318"/>
    </source>
</evidence>
<dbReference type="PANTHER" id="PTHR15239">
    <property type="entry name" value="NUCLEAR EXPORT MEDIATOR FACTOR NEMF"/>
    <property type="match status" value="1"/>
</dbReference>
<feature type="compositionally biased region" description="Acidic residues" evidence="8">
    <location>
        <begin position="784"/>
        <end position="798"/>
    </location>
</feature>
<evidence type="ECO:0000259" key="10">
    <source>
        <dbReference type="Pfam" id="PF11923"/>
    </source>
</evidence>
<dbReference type="InterPro" id="IPR051608">
    <property type="entry name" value="RQC_Subunit_NEMF"/>
</dbReference>
<evidence type="ECO:0000256" key="7">
    <source>
        <dbReference type="SAM" id="Coils"/>
    </source>
</evidence>
<dbReference type="Pfam" id="PF05670">
    <property type="entry name" value="NFACT-R_1"/>
    <property type="match status" value="1"/>
</dbReference>
<evidence type="ECO:0000313" key="11">
    <source>
        <dbReference type="Proteomes" id="UP000887566"/>
    </source>
</evidence>
<dbReference type="Pfam" id="PF05833">
    <property type="entry name" value="NFACT_N"/>
    <property type="match status" value="1"/>
</dbReference>
<sequence>MSLSAYRTFHSPVTTFATPSSALCARRSRMRKSPAADDARCSTTWASTFDCVSTRNISKGSFTTVTVGGVVQYANRDSQPRPFDPTRFGFFESLGQNLELILDKMKTRFSTLDLFAVIHDLQPMLGMRVANVYDIDSKTYLIKLQKPEHKEVILFESGVRIHPTSYDWPKQQSPSGFSMKLRKHIKQKRLESVRQLGVDRILDLQFGDEDRACHVIVELYDRGNVVLTDSDYIILNVLRPRTDKDVDVRFAVREKYPVELARQSDEAMSLDRLKEVLAGAKPNDSLRKVLAPLTQYGPALLEHCFISAGFPPNCQVGKTFNPEADVERLHAALLSAHDIYLSMKNEKAKGFLTTKIESRVVDPSLPNKENDSTDAPLVTYQEFHPMLFAQLVPPYTKPEYGVKELETFGQAVDEFFSNRESQKSDVKALQQEKDAVRKLQNVKKDHEQRLIALEEAQAANDRRAALIEMNKELVDKAILVIRSALANQLGWEAIQQLIDDAAKRADPVASAIKGLKLDISHITMQLTDPYADADEDDEDEVVGNERTMRVDIDLNLGAYQNARKYYDSRRAASVKQQKTVDASKKALKSAEQKTHEALKLVKVRANITKHRKPMWFEKFFWFISSENYLVIGGRDAQQNELIVKRHLLAGDVYVHADLRGASSVVIKNRSGCAAEEIPPKTLNEAGTMAVCYSAAWEAKVVTGAWWVKHDQVSRTAPSGEYLTAGSFMIRGKKNYLPPAQLQMGFGFLFKLDEDSIERHKGERKQQIGAAVEEANDQDVDVELVDEDEAESSDSEPVADESSFPDVQVGLQRLTSTGNDKDDEQVTILQLGPRRPERPPTYPHNSRQSAPVDSQNVEPTAAASKHNDQPNRRQRHKQQKMKTKYKDQDEEERELRIELLGAGGQPKVDRKAQRKAKKSGNKLTTPSVRPAPQRANNAPPSSRSKTDDQHDGEAPPADDQPADGQPTDDQVSADAAESIETKPPGTSETSTKEEDVDQSQADAADDEDGETEEVDELAVLDTLTATPVADDTLLFAVCVCAPYQVMAQYKYKVKLTPGQGKRGKAAKTALLVFQKDRGATPRERDLLKATAQDQDLSRNMPGKVKVSAPQLLAAKSKK</sequence>
<dbReference type="GO" id="GO:0000049">
    <property type="term" value="F:tRNA binding"/>
    <property type="evidence" value="ECO:0007669"/>
    <property type="project" value="TreeGrafter"/>
</dbReference>
<dbReference type="Proteomes" id="UP000887566">
    <property type="component" value="Unplaced"/>
</dbReference>
<keyword evidence="5 7" id="KW-0175">Coiled coil</keyword>
<evidence type="ECO:0000256" key="1">
    <source>
        <dbReference type="ARBA" id="ARBA00004123"/>
    </source>
</evidence>
<feature type="compositionally biased region" description="Basic and acidic residues" evidence="8">
    <location>
        <begin position="943"/>
        <end position="952"/>
    </location>
</feature>
<evidence type="ECO:0000256" key="4">
    <source>
        <dbReference type="ARBA" id="ARBA00022490"/>
    </source>
</evidence>
<dbReference type="Gene3D" id="2.30.310.10">
    <property type="entry name" value="ibrinogen binding protein from staphylococcus aureus domain"/>
    <property type="match status" value="1"/>
</dbReference>
<feature type="compositionally biased region" description="Polar residues" evidence="8">
    <location>
        <begin position="842"/>
        <end position="857"/>
    </location>
</feature>
<evidence type="ECO:0000256" key="5">
    <source>
        <dbReference type="ARBA" id="ARBA00023054"/>
    </source>
</evidence>
<dbReference type="GO" id="GO:0005737">
    <property type="term" value="C:cytoplasm"/>
    <property type="evidence" value="ECO:0007669"/>
    <property type="project" value="UniProtKB-SubCell"/>
</dbReference>
<proteinExistence type="inferred from homology"/>
<comment type="similarity">
    <text evidence="3">Belongs to the NEMF family.</text>
</comment>
<evidence type="ECO:0000256" key="6">
    <source>
        <dbReference type="ARBA" id="ARBA00023242"/>
    </source>
</evidence>
<dbReference type="FunFam" id="2.30.310.10:FF:000001">
    <property type="entry name" value="Nuclear export mediator factor Nemf"/>
    <property type="match status" value="1"/>
</dbReference>
<feature type="compositionally biased region" description="Low complexity" evidence="8">
    <location>
        <begin position="929"/>
        <end position="939"/>
    </location>
</feature>
<keyword evidence="11" id="KW-1185">Reference proteome</keyword>
<evidence type="ECO:0000259" key="9">
    <source>
        <dbReference type="Pfam" id="PF05670"/>
    </source>
</evidence>
<feature type="compositionally biased region" description="Low complexity" evidence="8">
    <location>
        <begin position="953"/>
        <end position="969"/>
    </location>
</feature>
<dbReference type="GO" id="GO:0043023">
    <property type="term" value="F:ribosomal large subunit binding"/>
    <property type="evidence" value="ECO:0007669"/>
    <property type="project" value="TreeGrafter"/>
</dbReference>
<feature type="coiled-coil region" evidence="7">
    <location>
        <begin position="419"/>
        <end position="476"/>
    </location>
</feature>
<name>A0A914WEK2_9BILA</name>
<dbReference type="AlphaFoldDB" id="A0A914WEK2"/>
<protein>
    <submittedName>
        <fullName evidence="12">Nuclear export mediator factor NEMF</fullName>
    </submittedName>
</protein>
<dbReference type="InterPro" id="IPR021846">
    <property type="entry name" value="NFACT-C"/>
</dbReference>
<feature type="domain" description="NFACT protein C-terminal" evidence="10">
    <location>
        <begin position="1013"/>
        <end position="1106"/>
    </location>
</feature>
<dbReference type="WBParaSite" id="PSAMB.scaffold394size53456.g5678.t1">
    <property type="protein sequence ID" value="PSAMB.scaffold394size53456.g5678.t1"/>
    <property type="gene ID" value="PSAMB.scaffold394size53456.g5678"/>
</dbReference>
<feature type="region of interest" description="Disordered" evidence="8">
    <location>
        <begin position="784"/>
        <end position="1012"/>
    </location>
</feature>
<keyword evidence="4" id="KW-0963">Cytoplasm</keyword>
<reference evidence="12" key="1">
    <citation type="submission" date="2022-11" db="UniProtKB">
        <authorList>
            <consortium name="WormBaseParasite"/>
        </authorList>
    </citation>
    <scope>IDENTIFICATION</scope>
</reference>